<gene>
    <name evidence="2" type="ORF">SSLN_LOCUS1158</name>
</gene>
<proteinExistence type="predicted"/>
<evidence type="ECO:0000313" key="4">
    <source>
        <dbReference type="WBParaSite" id="SSLN_0000120701-mRNA-1"/>
    </source>
</evidence>
<dbReference type="WBParaSite" id="SSLN_0000120701-mRNA-1">
    <property type="protein sequence ID" value="SSLN_0000120701-mRNA-1"/>
    <property type="gene ID" value="SSLN_0000120701"/>
</dbReference>
<accession>A0A183SAB0</accession>
<sequence length="119" mass="13328">MHELIDPPDARPLDVLLRREVPTPEPDTPRTLTAGEMVDSEIHRPASRSSLRSCGFCGILLPLLSTDTDLELTNFMKPTGCTAGSTRVSLQSDQLISSSRFFHHRFRLGRFHLRTTPSN</sequence>
<keyword evidence="3" id="KW-1185">Reference proteome</keyword>
<protein>
    <submittedName>
        <fullName evidence="2 4">Uncharacterized protein</fullName>
    </submittedName>
</protein>
<reference evidence="4" key="1">
    <citation type="submission" date="2016-06" db="UniProtKB">
        <authorList>
            <consortium name="WormBaseParasite"/>
        </authorList>
    </citation>
    <scope>IDENTIFICATION</scope>
</reference>
<organism evidence="4">
    <name type="scientific">Schistocephalus solidus</name>
    <name type="common">Tapeworm</name>
    <dbReference type="NCBI Taxonomy" id="70667"/>
    <lineage>
        <taxon>Eukaryota</taxon>
        <taxon>Metazoa</taxon>
        <taxon>Spiralia</taxon>
        <taxon>Lophotrochozoa</taxon>
        <taxon>Platyhelminthes</taxon>
        <taxon>Cestoda</taxon>
        <taxon>Eucestoda</taxon>
        <taxon>Diphyllobothriidea</taxon>
        <taxon>Diphyllobothriidae</taxon>
        <taxon>Schistocephalus</taxon>
    </lineage>
</organism>
<dbReference type="EMBL" id="UYSU01001717">
    <property type="protein sequence ID" value="VDL87061.1"/>
    <property type="molecule type" value="Genomic_DNA"/>
</dbReference>
<name>A0A183SAB0_SCHSO</name>
<feature type="region of interest" description="Disordered" evidence="1">
    <location>
        <begin position="20"/>
        <end position="47"/>
    </location>
</feature>
<reference evidence="2 3" key="2">
    <citation type="submission" date="2018-11" db="EMBL/GenBank/DDBJ databases">
        <authorList>
            <consortium name="Pathogen Informatics"/>
        </authorList>
    </citation>
    <scope>NUCLEOTIDE SEQUENCE [LARGE SCALE GENOMIC DNA]</scope>
    <source>
        <strain evidence="2 3">NST_G2</strain>
    </source>
</reference>
<evidence type="ECO:0000313" key="3">
    <source>
        <dbReference type="Proteomes" id="UP000275846"/>
    </source>
</evidence>
<evidence type="ECO:0000256" key="1">
    <source>
        <dbReference type="SAM" id="MobiDB-lite"/>
    </source>
</evidence>
<dbReference type="Proteomes" id="UP000275846">
    <property type="component" value="Unassembled WGS sequence"/>
</dbReference>
<dbReference type="AlphaFoldDB" id="A0A183SAB0"/>
<evidence type="ECO:0000313" key="2">
    <source>
        <dbReference type="EMBL" id="VDL87061.1"/>
    </source>
</evidence>